<keyword evidence="2" id="KW-1185">Reference proteome</keyword>
<accession>A0ACC2VX32</accession>
<dbReference type="EMBL" id="JASBWR010000046">
    <property type="protein sequence ID" value="KAJ9103425.1"/>
    <property type="molecule type" value="Genomic_DNA"/>
</dbReference>
<name>A0ACC2VX32_9TREE</name>
<evidence type="ECO:0000313" key="2">
    <source>
        <dbReference type="Proteomes" id="UP001241377"/>
    </source>
</evidence>
<reference evidence="1" key="1">
    <citation type="submission" date="2023-04" db="EMBL/GenBank/DDBJ databases">
        <title>Draft Genome sequencing of Naganishia species isolated from polar environments using Oxford Nanopore Technology.</title>
        <authorList>
            <person name="Leo P."/>
            <person name="Venkateswaran K."/>
        </authorList>
    </citation>
    <scope>NUCLEOTIDE SEQUENCE</scope>
    <source>
        <strain evidence="1">MNA-CCFEE 5261</strain>
    </source>
</reference>
<comment type="caution">
    <text evidence="1">The sequence shown here is derived from an EMBL/GenBank/DDBJ whole genome shotgun (WGS) entry which is preliminary data.</text>
</comment>
<gene>
    <name evidence="1" type="primary">JIP5</name>
    <name evidence="1" type="ORF">QFC19_004376</name>
</gene>
<evidence type="ECO:0000313" key="1">
    <source>
        <dbReference type="EMBL" id="KAJ9103425.1"/>
    </source>
</evidence>
<protein>
    <submittedName>
        <fullName evidence="1">WD repeat-containing protein jip5</fullName>
    </submittedName>
</protein>
<organism evidence="1 2">
    <name type="scientific">Naganishia cerealis</name>
    <dbReference type="NCBI Taxonomy" id="610337"/>
    <lineage>
        <taxon>Eukaryota</taxon>
        <taxon>Fungi</taxon>
        <taxon>Dikarya</taxon>
        <taxon>Basidiomycota</taxon>
        <taxon>Agaricomycotina</taxon>
        <taxon>Tremellomycetes</taxon>
        <taxon>Filobasidiales</taxon>
        <taxon>Filobasidiaceae</taxon>
        <taxon>Naganishia</taxon>
    </lineage>
</organism>
<dbReference type="Proteomes" id="UP001241377">
    <property type="component" value="Unassembled WGS sequence"/>
</dbReference>
<proteinExistence type="predicted"/>
<sequence length="280" mass="30977">MPSVSPYHYLTVGSTTLSHIDIRKGIVTQSDDQEDELLSMSFVPDDDRNDTVLVSHGGGIVTIWKNSKNKLMDQLSRIKVNKEASIDVMISAMDAGDDDMAASVWCGDSDGLVHRVNYKKGKVVETRLHGTADEVGFLDIDYEYRLLTAGMDSMKLWLAEGDDEEEEESEGEESEESEESDEESDESSGEESEGDDGNGSNSEESDSNDEDEVESSDDEKEKEEESTETDHKNIEAESGKQANKRQASQPKSAGENVKKQKLKQTSKLAHSHGIRRFDGL</sequence>